<proteinExistence type="predicted"/>
<dbReference type="InterPro" id="IPR050618">
    <property type="entry name" value="Ubq-SigPath_Reg"/>
</dbReference>
<keyword evidence="3" id="KW-1185">Reference proteome</keyword>
<dbReference type="SUPFAM" id="SSF49899">
    <property type="entry name" value="Concanavalin A-like lectins/glucanases"/>
    <property type="match status" value="1"/>
</dbReference>
<dbReference type="InterPro" id="IPR043136">
    <property type="entry name" value="B30.2/SPRY_sf"/>
</dbReference>
<dbReference type="PROSITE" id="PS50188">
    <property type="entry name" value="B302_SPRY"/>
    <property type="match status" value="1"/>
</dbReference>
<dbReference type="Pfam" id="PF00622">
    <property type="entry name" value="SPRY"/>
    <property type="match status" value="1"/>
</dbReference>
<dbReference type="InterPro" id="IPR001870">
    <property type="entry name" value="B30.2/SPRY"/>
</dbReference>
<evidence type="ECO:0000313" key="2">
    <source>
        <dbReference type="EMBL" id="CAG8552873.1"/>
    </source>
</evidence>
<protein>
    <submittedName>
        <fullName evidence="2">3192_t:CDS:1</fullName>
    </submittedName>
</protein>
<comment type="caution">
    <text evidence="2">The sequence shown here is derived from an EMBL/GenBank/DDBJ whole genome shotgun (WGS) entry which is preliminary data.</text>
</comment>
<dbReference type="EMBL" id="CAJVPV010003480">
    <property type="protein sequence ID" value="CAG8552873.1"/>
    <property type="molecule type" value="Genomic_DNA"/>
</dbReference>
<sequence length="484" mass="52432">MSTPKEKIRMNQNYFLPSYLRGSPFEEYNEKNYLPLLLPTHWNSADGDDYITIVDESKLSLKYSGNVLLRYKVHIDSQGFISIQINDLNKLIGPGRNWVDAASIRSNNRISPEVGLYYFEITVIDRGHRGCIGIGLSKPGTRLNRMPGWEPDTIGYHGDDGHLYHELGTGRKFGPLYTTGETVGCGINYYDKEIFFTKNGIILGVVANKDNFNGVMIPTCGMESPNESAMVNFGARPFVFNIEVYAKTIFANAKQKEKKKAEAAAEIAENNGDVTQVSVETAEEGSVDAAADTMTDGNVVQRSDTVTPPEANNVPDAITILTSDNAVNIVAAPVTNNITDINTIQQVEISTADGITNNVTGENAINEMITALTDISFITPDTRDATELIPAVSNSSTTTIEPFESPALEPDPIPPLVNETIISGNTIEGQSNETFTGATGVIPNVVDITVSNSVDLIEVLPPDVVTVAEDSGITQNTIDVSLVS</sequence>
<dbReference type="InterPro" id="IPR013320">
    <property type="entry name" value="ConA-like_dom_sf"/>
</dbReference>
<feature type="domain" description="B30.2/SPRY" evidence="1">
    <location>
        <begin position="43"/>
        <end position="238"/>
    </location>
</feature>
<organism evidence="2 3">
    <name type="scientific">Acaulospora morrowiae</name>
    <dbReference type="NCBI Taxonomy" id="94023"/>
    <lineage>
        <taxon>Eukaryota</taxon>
        <taxon>Fungi</taxon>
        <taxon>Fungi incertae sedis</taxon>
        <taxon>Mucoromycota</taxon>
        <taxon>Glomeromycotina</taxon>
        <taxon>Glomeromycetes</taxon>
        <taxon>Diversisporales</taxon>
        <taxon>Acaulosporaceae</taxon>
        <taxon>Acaulospora</taxon>
    </lineage>
</organism>
<name>A0A9N9FPT6_9GLOM</name>
<dbReference type="Proteomes" id="UP000789342">
    <property type="component" value="Unassembled WGS sequence"/>
</dbReference>
<dbReference type="SMART" id="SM00449">
    <property type="entry name" value="SPRY"/>
    <property type="match status" value="1"/>
</dbReference>
<dbReference type="Gene3D" id="2.60.120.920">
    <property type="match status" value="1"/>
</dbReference>
<accession>A0A9N9FPT6</accession>
<evidence type="ECO:0000259" key="1">
    <source>
        <dbReference type="PROSITE" id="PS50188"/>
    </source>
</evidence>
<dbReference type="AlphaFoldDB" id="A0A9N9FPT6"/>
<gene>
    <name evidence="2" type="ORF">AMORRO_LOCUS5657</name>
</gene>
<dbReference type="OrthoDB" id="25503at2759"/>
<dbReference type="PANTHER" id="PTHR12864">
    <property type="entry name" value="RAN BINDING PROTEIN 9-RELATED"/>
    <property type="match status" value="1"/>
</dbReference>
<dbReference type="InterPro" id="IPR003877">
    <property type="entry name" value="SPRY_dom"/>
</dbReference>
<reference evidence="2" key="1">
    <citation type="submission" date="2021-06" db="EMBL/GenBank/DDBJ databases">
        <authorList>
            <person name="Kallberg Y."/>
            <person name="Tangrot J."/>
            <person name="Rosling A."/>
        </authorList>
    </citation>
    <scope>NUCLEOTIDE SEQUENCE</scope>
    <source>
        <strain evidence="2">CL551</strain>
    </source>
</reference>
<evidence type="ECO:0000313" key="3">
    <source>
        <dbReference type="Proteomes" id="UP000789342"/>
    </source>
</evidence>